<dbReference type="CDD" id="cd12828">
    <property type="entry name" value="TmCorA-like_1"/>
    <property type="match status" value="1"/>
</dbReference>
<dbReference type="InterPro" id="IPR045861">
    <property type="entry name" value="CorA_cytoplasmic_dom"/>
</dbReference>
<keyword evidence="7 8" id="KW-0472">Membrane</keyword>
<organism evidence="9 10">
    <name type="scientific">candidate division CSSED10-310 bacterium</name>
    <dbReference type="NCBI Taxonomy" id="2855610"/>
    <lineage>
        <taxon>Bacteria</taxon>
        <taxon>Bacteria division CSSED10-310</taxon>
    </lineage>
</organism>
<evidence type="ECO:0000256" key="2">
    <source>
        <dbReference type="ARBA" id="ARBA00009765"/>
    </source>
</evidence>
<keyword evidence="5 8" id="KW-0812">Transmembrane</keyword>
<keyword evidence="8" id="KW-0460">Magnesium</keyword>
<protein>
    <recommendedName>
        <fullName evidence="8">Magnesium transport protein CorA</fullName>
    </recommendedName>
</protein>
<comment type="subcellular location">
    <subcellularLocation>
        <location evidence="1">Cell membrane</location>
        <topology evidence="1">Multi-pass membrane protein</topology>
    </subcellularLocation>
    <subcellularLocation>
        <location evidence="8">Membrane</location>
        <topology evidence="8">Multi-pass membrane protein</topology>
    </subcellularLocation>
</comment>
<feature type="transmembrane region" description="Helical" evidence="8">
    <location>
        <begin position="296"/>
        <end position="316"/>
    </location>
</feature>
<dbReference type="PANTHER" id="PTHR46494:SF1">
    <property type="entry name" value="CORA FAMILY METAL ION TRANSPORTER (EUROFUNG)"/>
    <property type="match status" value="1"/>
</dbReference>
<dbReference type="InterPro" id="IPR004488">
    <property type="entry name" value="Mg/Co-transport_prot_CorA"/>
</dbReference>
<comment type="function">
    <text evidence="8">Mediates influx of magnesium ions.</text>
</comment>
<evidence type="ECO:0000256" key="8">
    <source>
        <dbReference type="RuleBase" id="RU362010"/>
    </source>
</evidence>
<dbReference type="NCBIfam" id="TIGR00383">
    <property type="entry name" value="corA"/>
    <property type="match status" value="1"/>
</dbReference>
<reference evidence="9 10" key="1">
    <citation type="submission" date="2024-09" db="EMBL/GenBank/DDBJ databases">
        <title>Laminarin stimulates single cell rates of sulfate reduction while oxygen inhibits transcriptomic activity in coastal marine sediment.</title>
        <authorList>
            <person name="Lindsay M."/>
            <person name="Orcutt B."/>
            <person name="Emerson D."/>
            <person name="Stepanauskas R."/>
            <person name="D'Angelo T."/>
        </authorList>
    </citation>
    <scope>NUCLEOTIDE SEQUENCE [LARGE SCALE GENOMIC DNA]</scope>
    <source>
        <strain evidence="9">SAG AM-311-K15</strain>
    </source>
</reference>
<evidence type="ECO:0000313" key="10">
    <source>
        <dbReference type="Proteomes" id="UP001594351"/>
    </source>
</evidence>
<comment type="caution">
    <text evidence="9">The sequence shown here is derived from an EMBL/GenBank/DDBJ whole genome shotgun (WGS) entry which is preliminary data.</text>
</comment>
<dbReference type="SUPFAM" id="SSF143865">
    <property type="entry name" value="CorA soluble domain-like"/>
    <property type="match status" value="1"/>
</dbReference>
<dbReference type="InterPro" id="IPR045863">
    <property type="entry name" value="CorA_TM1_TM2"/>
</dbReference>
<evidence type="ECO:0000313" key="9">
    <source>
        <dbReference type="EMBL" id="MFC1851094.1"/>
    </source>
</evidence>
<dbReference type="InterPro" id="IPR002523">
    <property type="entry name" value="MgTranspt_CorA/ZnTranspt_ZntB"/>
</dbReference>
<name>A0ABV6YY10_UNCC1</name>
<dbReference type="EMBL" id="JBHPBY010000152">
    <property type="protein sequence ID" value="MFC1851094.1"/>
    <property type="molecule type" value="Genomic_DNA"/>
</dbReference>
<dbReference type="SUPFAM" id="SSF144083">
    <property type="entry name" value="Magnesium transport protein CorA, transmembrane region"/>
    <property type="match status" value="1"/>
</dbReference>
<evidence type="ECO:0000256" key="4">
    <source>
        <dbReference type="ARBA" id="ARBA00022475"/>
    </source>
</evidence>
<sequence>MSRKVKMRKKNVGSPPGTLVHVSDIKSDFSRVTLCNYDEVNMTMIEERVVDECVTFRDKPTVTWINVNGIHEVSLIEKLGDCFSIHPLVLEDILNTTNRSKFEDYEEFLFIIIKLIDPDSVGTVIKTESISLVLGSNFVLSFQETAQDIFNPVRERLRSEKGRIRKSGTDYLSYALIDLVVDHNLHIAEILEEKIEQLETELLTSPTTSTLEKIYHLKRDTMYLKKMIAPVRDIINSMLRDESPLIKEMTKIFLRDVLDHITQVIETIDTSRDSLVGMLDTYLSSISFKMNNVMKFLTIIATIFIPLTFIAGIYGMNFKHMPELEWTWGYPGILIAMLVLGFVMVGFFKRKGWF</sequence>
<evidence type="ECO:0000256" key="7">
    <source>
        <dbReference type="ARBA" id="ARBA00023136"/>
    </source>
</evidence>
<gene>
    <name evidence="8 9" type="primary">corA</name>
    <name evidence="9" type="ORF">ACFL27_12945</name>
</gene>
<keyword evidence="3 8" id="KW-0813">Transport</keyword>
<keyword evidence="10" id="KW-1185">Reference proteome</keyword>
<feature type="transmembrane region" description="Helical" evidence="8">
    <location>
        <begin position="328"/>
        <end position="348"/>
    </location>
</feature>
<keyword evidence="8" id="KW-0406">Ion transport</keyword>
<keyword evidence="4 8" id="KW-1003">Cell membrane</keyword>
<accession>A0ABV6YY10</accession>
<evidence type="ECO:0000256" key="6">
    <source>
        <dbReference type="ARBA" id="ARBA00022989"/>
    </source>
</evidence>
<comment type="similarity">
    <text evidence="2 8">Belongs to the CorA metal ion transporter (MIT) (TC 1.A.35) family.</text>
</comment>
<evidence type="ECO:0000256" key="3">
    <source>
        <dbReference type="ARBA" id="ARBA00022448"/>
    </source>
</evidence>
<proteinExistence type="inferred from homology"/>
<dbReference type="Proteomes" id="UP001594351">
    <property type="component" value="Unassembled WGS sequence"/>
</dbReference>
<dbReference type="Gene3D" id="3.30.460.20">
    <property type="entry name" value="CorA soluble domain-like"/>
    <property type="match status" value="1"/>
</dbReference>
<dbReference type="Pfam" id="PF01544">
    <property type="entry name" value="CorA"/>
    <property type="match status" value="1"/>
</dbReference>
<evidence type="ECO:0000256" key="1">
    <source>
        <dbReference type="ARBA" id="ARBA00004651"/>
    </source>
</evidence>
<dbReference type="Gene3D" id="1.20.58.340">
    <property type="entry name" value="Magnesium transport protein CorA, transmembrane region"/>
    <property type="match status" value="2"/>
</dbReference>
<keyword evidence="6 8" id="KW-1133">Transmembrane helix</keyword>
<dbReference type="PANTHER" id="PTHR46494">
    <property type="entry name" value="CORA FAMILY METAL ION TRANSPORTER (EUROFUNG)"/>
    <property type="match status" value="1"/>
</dbReference>
<evidence type="ECO:0000256" key="5">
    <source>
        <dbReference type="ARBA" id="ARBA00022692"/>
    </source>
</evidence>